<keyword evidence="4 9" id="KW-0963">Cytoplasm</keyword>
<dbReference type="GO" id="GO:0003697">
    <property type="term" value="F:single-stranded DNA binding"/>
    <property type="evidence" value="ECO:0007669"/>
    <property type="project" value="UniProtKB-UniRule"/>
</dbReference>
<keyword evidence="8 9" id="KW-0238">DNA-binding</keyword>
<dbReference type="InterPro" id="IPR042174">
    <property type="entry name" value="RecF_2"/>
</dbReference>
<dbReference type="AlphaFoldDB" id="A0A1H7PLQ8"/>
<evidence type="ECO:0000256" key="7">
    <source>
        <dbReference type="ARBA" id="ARBA00022840"/>
    </source>
</evidence>
<evidence type="ECO:0000256" key="3">
    <source>
        <dbReference type="ARBA" id="ARBA00020170"/>
    </source>
</evidence>
<dbReference type="HAMAP" id="MF_00365">
    <property type="entry name" value="RecF"/>
    <property type="match status" value="1"/>
</dbReference>
<protein>
    <recommendedName>
        <fullName evidence="3 9">DNA replication and repair protein RecF</fullName>
    </recommendedName>
</protein>
<dbReference type="GO" id="GO:0005737">
    <property type="term" value="C:cytoplasm"/>
    <property type="evidence" value="ECO:0007669"/>
    <property type="project" value="UniProtKB-SubCell"/>
</dbReference>
<organism evidence="12 13">
    <name type="scientific">Roseovarius azorensis</name>
    <dbReference type="NCBI Taxonomy" id="1287727"/>
    <lineage>
        <taxon>Bacteria</taxon>
        <taxon>Pseudomonadati</taxon>
        <taxon>Pseudomonadota</taxon>
        <taxon>Alphaproteobacteria</taxon>
        <taxon>Rhodobacterales</taxon>
        <taxon>Roseobacteraceae</taxon>
        <taxon>Roseovarius</taxon>
    </lineage>
</organism>
<keyword evidence="7 9" id="KW-0067">ATP-binding</keyword>
<evidence type="ECO:0000313" key="12">
    <source>
        <dbReference type="EMBL" id="SEL36730.1"/>
    </source>
</evidence>
<reference evidence="12 13" key="1">
    <citation type="submission" date="2016-10" db="EMBL/GenBank/DDBJ databases">
        <authorList>
            <person name="de Groot N.N."/>
        </authorList>
    </citation>
    <scope>NUCLEOTIDE SEQUENCE [LARGE SCALE GENOMIC DNA]</scope>
    <source>
        <strain evidence="12 13">DSM 100674</strain>
    </source>
</reference>
<evidence type="ECO:0000256" key="5">
    <source>
        <dbReference type="ARBA" id="ARBA00022705"/>
    </source>
</evidence>
<dbReference type="PANTHER" id="PTHR32182">
    <property type="entry name" value="DNA REPLICATION AND REPAIR PROTEIN RECF"/>
    <property type="match status" value="1"/>
</dbReference>
<sequence length="373" mass="40719">MKDQRRLHIASLTLSHFRSHKSARLTLDSRPVAIHGPNGAGKTNLIEAVSLLSPGRGLRRAAAQDMARRPDGIGWKATVILHSLHQVHEVETMAEGSAARQVRIDGKSATQLALGRIARVLWLIPAMDRLWIEGAEGRRRFLDRMTMSFIPAHAEVTLAYDKAMRERNRLLKDQVRDAHWYLALERQMAETGAEIHANRQTALALIAGAQMQAETAFPAAELDLTQTEGEMPETADDLRGALAESRFRDLVAGRSLIGPHRADLYGVYAAKGVPAADCSTGEQKALLVSLILANARALARDFGAPPLLLLDEVAAHLDATRRAALYDEICALGAQAWMTGTGPELFADLADRAQHFEVTDMDGASRITQKASP</sequence>
<dbReference type="PROSITE" id="PS00618">
    <property type="entry name" value="RECF_2"/>
    <property type="match status" value="1"/>
</dbReference>
<dbReference type="Gene3D" id="1.20.1050.90">
    <property type="entry name" value="RecF/RecN/SMC, N-terminal domain"/>
    <property type="match status" value="1"/>
</dbReference>
<dbReference type="Proteomes" id="UP000199582">
    <property type="component" value="Unassembled WGS sequence"/>
</dbReference>
<feature type="domain" description="AAA+ ATPase" evidence="11">
    <location>
        <begin position="28"/>
        <end position="360"/>
    </location>
</feature>
<dbReference type="NCBIfam" id="TIGR00611">
    <property type="entry name" value="recf"/>
    <property type="match status" value="1"/>
</dbReference>
<dbReference type="InterPro" id="IPR001238">
    <property type="entry name" value="DNA-binding_RecF"/>
</dbReference>
<keyword evidence="6 9" id="KW-0547">Nucleotide-binding</keyword>
<evidence type="ECO:0000256" key="6">
    <source>
        <dbReference type="ARBA" id="ARBA00022741"/>
    </source>
</evidence>
<dbReference type="GO" id="GO:0006260">
    <property type="term" value="P:DNA replication"/>
    <property type="evidence" value="ECO:0007669"/>
    <property type="project" value="UniProtKB-UniRule"/>
</dbReference>
<evidence type="ECO:0000256" key="1">
    <source>
        <dbReference type="ARBA" id="ARBA00004496"/>
    </source>
</evidence>
<dbReference type="SMART" id="SM00382">
    <property type="entry name" value="AAA"/>
    <property type="match status" value="1"/>
</dbReference>
<dbReference type="Gene3D" id="3.40.50.300">
    <property type="entry name" value="P-loop containing nucleotide triphosphate hydrolases"/>
    <property type="match status" value="1"/>
</dbReference>
<comment type="subcellular location">
    <subcellularLocation>
        <location evidence="1 9 10">Cytoplasm</location>
    </subcellularLocation>
</comment>
<keyword evidence="9 10" id="KW-0227">DNA damage</keyword>
<accession>A0A1H7PLQ8</accession>
<dbReference type="InterPro" id="IPR018078">
    <property type="entry name" value="DNA-binding_RecF_CS"/>
</dbReference>
<dbReference type="GO" id="GO:0006302">
    <property type="term" value="P:double-strand break repair"/>
    <property type="evidence" value="ECO:0007669"/>
    <property type="project" value="TreeGrafter"/>
</dbReference>
<name>A0A1H7PLQ8_9RHOB</name>
<keyword evidence="5 9" id="KW-0235">DNA replication</keyword>
<keyword evidence="9 10" id="KW-0742">SOS response</keyword>
<keyword evidence="9 10" id="KW-0234">DNA repair</keyword>
<dbReference type="InterPro" id="IPR003395">
    <property type="entry name" value="RecF/RecN/SMC_N"/>
</dbReference>
<proteinExistence type="inferred from homology"/>
<evidence type="ECO:0000256" key="4">
    <source>
        <dbReference type="ARBA" id="ARBA00022490"/>
    </source>
</evidence>
<dbReference type="InterPro" id="IPR003593">
    <property type="entry name" value="AAA+_ATPase"/>
</dbReference>
<dbReference type="STRING" id="1287727.SAMN05443999_10531"/>
<dbReference type="RefSeq" id="WP_093035292.1">
    <property type="nucleotide sequence ID" value="NZ_FOAG01000005.1"/>
</dbReference>
<comment type="function">
    <text evidence="9 10">The RecF protein is involved in DNA metabolism; it is required for DNA replication and normal SOS inducibility. RecF binds preferentially to single-stranded, linear DNA. It also seems to bind ATP.</text>
</comment>
<evidence type="ECO:0000313" key="13">
    <source>
        <dbReference type="Proteomes" id="UP000199582"/>
    </source>
</evidence>
<dbReference type="Pfam" id="PF02463">
    <property type="entry name" value="SMC_N"/>
    <property type="match status" value="1"/>
</dbReference>
<evidence type="ECO:0000256" key="9">
    <source>
        <dbReference type="HAMAP-Rule" id="MF_00365"/>
    </source>
</evidence>
<feature type="binding site" evidence="9">
    <location>
        <begin position="36"/>
        <end position="43"/>
    </location>
    <ligand>
        <name>ATP</name>
        <dbReference type="ChEBI" id="CHEBI:30616"/>
    </ligand>
</feature>
<evidence type="ECO:0000256" key="8">
    <source>
        <dbReference type="ARBA" id="ARBA00023125"/>
    </source>
</evidence>
<gene>
    <name evidence="9" type="primary">recF</name>
    <name evidence="12" type="ORF">SAMN05443999_10531</name>
</gene>
<dbReference type="GO" id="GO:0005524">
    <property type="term" value="F:ATP binding"/>
    <property type="evidence" value="ECO:0007669"/>
    <property type="project" value="UniProtKB-UniRule"/>
</dbReference>
<dbReference type="EMBL" id="FOAG01000005">
    <property type="protein sequence ID" value="SEL36730.1"/>
    <property type="molecule type" value="Genomic_DNA"/>
</dbReference>
<evidence type="ECO:0000256" key="10">
    <source>
        <dbReference type="RuleBase" id="RU000578"/>
    </source>
</evidence>
<dbReference type="GO" id="GO:0000731">
    <property type="term" value="P:DNA synthesis involved in DNA repair"/>
    <property type="evidence" value="ECO:0007669"/>
    <property type="project" value="TreeGrafter"/>
</dbReference>
<dbReference type="OrthoDB" id="9803889at2"/>
<keyword evidence="13" id="KW-1185">Reference proteome</keyword>
<evidence type="ECO:0000259" key="11">
    <source>
        <dbReference type="SMART" id="SM00382"/>
    </source>
</evidence>
<evidence type="ECO:0000256" key="2">
    <source>
        <dbReference type="ARBA" id="ARBA00008016"/>
    </source>
</evidence>
<dbReference type="InterPro" id="IPR027417">
    <property type="entry name" value="P-loop_NTPase"/>
</dbReference>
<dbReference type="GO" id="GO:0009432">
    <property type="term" value="P:SOS response"/>
    <property type="evidence" value="ECO:0007669"/>
    <property type="project" value="UniProtKB-UniRule"/>
</dbReference>
<dbReference type="SUPFAM" id="SSF52540">
    <property type="entry name" value="P-loop containing nucleoside triphosphate hydrolases"/>
    <property type="match status" value="1"/>
</dbReference>
<comment type="similarity">
    <text evidence="2 9 10">Belongs to the RecF family.</text>
</comment>
<dbReference type="PANTHER" id="PTHR32182:SF0">
    <property type="entry name" value="DNA REPLICATION AND REPAIR PROTEIN RECF"/>
    <property type="match status" value="1"/>
</dbReference>